<evidence type="ECO:0000256" key="1">
    <source>
        <dbReference type="ARBA" id="ARBA00023125"/>
    </source>
</evidence>
<dbReference type="Proteomes" id="UP000664382">
    <property type="component" value="Unassembled WGS sequence"/>
</dbReference>
<organism evidence="3 4">
    <name type="scientific">Leucobacter weissii</name>
    <dbReference type="NCBI Taxonomy" id="1983706"/>
    <lineage>
        <taxon>Bacteria</taxon>
        <taxon>Bacillati</taxon>
        <taxon>Actinomycetota</taxon>
        <taxon>Actinomycetes</taxon>
        <taxon>Micrococcales</taxon>
        <taxon>Microbacteriaceae</taxon>
        <taxon>Leucobacter</taxon>
    </lineage>
</organism>
<name>A0A939MJ08_9MICO</name>
<dbReference type="Gene3D" id="1.10.1660.10">
    <property type="match status" value="1"/>
</dbReference>
<dbReference type="GO" id="GO:0003700">
    <property type="term" value="F:DNA-binding transcription factor activity"/>
    <property type="evidence" value="ECO:0007669"/>
    <property type="project" value="InterPro"/>
</dbReference>
<evidence type="ECO:0000313" key="3">
    <source>
        <dbReference type="EMBL" id="MBO1900900.1"/>
    </source>
</evidence>
<dbReference type="InterPro" id="IPR047057">
    <property type="entry name" value="MerR_fam"/>
</dbReference>
<protein>
    <submittedName>
        <fullName evidence="3">MerR family transcriptional regulator</fullName>
    </submittedName>
</protein>
<dbReference type="InterPro" id="IPR000551">
    <property type="entry name" value="MerR-type_HTH_dom"/>
</dbReference>
<gene>
    <name evidence="3" type="ORF">J4H92_02925</name>
</gene>
<dbReference type="PANTHER" id="PTHR30204">
    <property type="entry name" value="REDOX-CYCLING DRUG-SENSING TRANSCRIPTIONAL ACTIVATOR SOXR"/>
    <property type="match status" value="1"/>
</dbReference>
<proteinExistence type="predicted"/>
<reference evidence="3" key="1">
    <citation type="submission" date="2021-03" db="EMBL/GenBank/DDBJ databases">
        <title>Leucobacter chromiisoli sp. nov., isolated from chromium-containing soil of chemical plant.</title>
        <authorList>
            <person name="Xu Z."/>
        </authorList>
    </citation>
    <scope>NUCLEOTIDE SEQUENCE</scope>
    <source>
        <strain evidence="3">S27</strain>
    </source>
</reference>
<dbReference type="Pfam" id="PF13411">
    <property type="entry name" value="MerR_1"/>
    <property type="match status" value="1"/>
</dbReference>
<sequence>MRIAELAELAGVTVRTIRYYHQVGALPEPPRRSNGYRDYNADHLVTLLRIAQLTGSGLSLAHAGALAAESSGSSDEVLDEIDRALETRIAALTEQRTRLAQARAGGHLGLSRVAAALSFSASDLPVAVLFAHLYRDQPTVEAFADALLEPESRAALASIQRRFEAVDETTPDGELEGLAAEMRSIVSELGGGALAAELPPLAPERSQLLLALAERELNDRQKEFLRRRL</sequence>
<accession>A0A939MJ08</accession>
<evidence type="ECO:0000313" key="4">
    <source>
        <dbReference type="Proteomes" id="UP000664382"/>
    </source>
</evidence>
<dbReference type="RefSeq" id="WP_208095730.1">
    <property type="nucleotide sequence ID" value="NZ_JAGDYM010000004.1"/>
</dbReference>
<dbReference type="SUPFAM" id="SSF46955">
    <property type="entry name" value="Putative DNA-binding domain"/>
    <property type="match status" value="1"/>
</dbReference>
<evidence type="ECO:0000259" key="2">
    <source>
        <dbReference type="PROSITE" id="PS50937"/>
    </source>
</evidence>
<dbReference type="PROSITE" id="PS50937">
    <property type="entry name" value="HTH_MERR_2"/>
    <property type="match status" value="1"/>
</dbReference>
<dbReference type="PANTHER" id="PTHR30204:SF93">
    <property type="entry name" value="HTH MERR-TYPE DOMAIN-CONTAINING PROTEIN"/>
    <property type="match status" value="1"/>
</dbReference>
<dbReference type="GO" id="GO:0003677">
    <property type="term" value="F:DNA binding"/>
    <property type="evidence" value="ECO:0007669"/>
    <property type="project" value="UniProtKB-KW"/>
</dbReference>
<dbReference type="EMBL" id="JAGDYM010000004">
    <property type="protein sequence ID" value="MBO1900900.1"/>
    <property type="molecule type" value="Genomic_DNA"/>
</dbReference>
<dbReference type="SMART" id="SM00422">
    <property type="entry name" value="HTH_MERR"/>
    <property type="match status" value="1"/>
</dbReference>
<feature type="domain" description="HTH merR-type" evidence="2">
    <location>
        <begin position="1"/>
        <end position="69"/>
    </location>
</feature>
<keyword evidence="4" id="KW-1185">Reference proteome</keyword>
<dbReference type="InterPro" id="IPR009061">
    <property type="entry name" value="DNA-bd_dom_put_sf"/>
</dbReference>
<dbReference type="AlphaFoldDB" id="A0A939MJ08"/>
<dbReference type="CDD" id="cd00592">
    <property type="entry name" value="HTH_MerR-like"/>
    <property type="match status" value="1"/>
</dbReference>
<comment type="caution">
    <text evidence="3">The sequence shown here is derived from an EMBL/GenBank/DDBJ whole genome shotgun (WGS) entry which is preliminary data.</text>
</comment>
<keyword evidence="1" id="KW-0238">DNA-binding</keyword>